<protein>
    <submittedName>
        <fullName evidence="1">Adenosylmethionine--8-amino-7-oxononanoate transaminase</fullName>
        <ecNumber evidence="1">2.6.1.62</ecNumber>
    </submittedName>
</protein>
<accession>A0ACC7LJB7</accession>
<dbReference type="EC" id="2.6.1.62" evidence="1"/>
<proteinExistence type="predicted"/>
<organism evidence="1 2">
    <name type="scientific">Meishania litoralis</name>
    <dbReference type="NCBI Taxonomy" id="3434685"/>
    <lineage>
        <taxon>Bacteria</taxon>
        <taxon>Pseudomonadati</taxon>
        <taxon>Bacteroidota</taxon>
        <taxon>Flavobacteriia</taxon>
        <taxon>Flavobacteriales</taxon>
        <taxon>Flavobacteriaceae</taxon>
        <taxon>Meishania</taxon>
    </lineage>
</organism>
<evidence type="ECO:0000313" key="2">
    <source>
        <dbReference type="Proteomes" id="UP001595191"/>
    </source>
</evidence>
<keyword evidence="1" id="KW-0808">Transferase</keyword>
<keyword evidence="1" id="KW-0032">Aminotransferase</keyword>
<name>A0ACC7LJB7_9FLAO</name>
<dbReference type="Proteomes" id="UP001595191">
    <property type="component" value="Unassembled WGS sequence"/>
</dbReference>
<reference evidence="1" key="1">
    <citation type="submission" date="2024-09" db="EMBL/GenBank/DDBJ databases">
        <authorList>
            <person name="Liu J."/>
        </authorList>
    </citation>
    <scope>NUCLEOTIDE SEQUENCE</scope>
    <source>
        <strain evidence="1">NBU2967</strain>
    </source>
</reference>
<keyword evidence="2" id="KW-1185">Reference proteome</keyword>
<comment type="caution">
    <text evidence="1">The sequence shown here is derived from an EMBL/GenBank/DDBJ whole genome shotgun (WGS) entry which is preliminary data.</text>
</comment>
<sequence length="422" mass="47468">MENLSARDQKHLWHPLTQHKLHPKTLGIVKAQGALLFDENGNEYIDGIASWYTCMYGHCNVYILSKVSAQMKQLDQVVFSGFTHEPAVNLSEELVKILPGNQQKLFFSDNGSTATEVGIKMALQYHFNRGEKRNVMLALEDGFHGDTFGAMSVSGLSVYNGPFEEHFIQVERFPAPTKDNIDDILAHLNMLMEQKNIAGFIYEPLVQGAAAMKMHDAEALNKVLKLLQYNDVVTIADEVMTGFGKTGNYFASDYVETKPDVVCLSKALTAGLVPMAITTCTQKIYSAFYSDELKKGLFHGHTYTANPLACTAALAGLELLRSEEMQKNIHRIMESHQQFDLQIKDSPKIARTRQCGVIYALDLNLKIERYGNLRDKLFRHFMDNGVFLRPLGNTIYVLPPYIITDEQLQKVYGTIKSALEII</sequence>
<evidence type="ECO:0000313" key="1">
    <source>
        <dbReference type="EMBL" id="MFH6603341.1"/>
    </source>
</evidence>
<dbReference type="EMBL" id="JBHFPV010000001">
    <property type="protein sequence ID" value="MFH6603341.1"/>
    <property type="molecule type" value="Genomic_DNA"/>
</dbReference>
<gene>
    <name evidence="1" type="primary">bioA</name>
    <name evidence="1" type="ORF">ACEZ3G_07630</name>
</gene>